<name>A0A6G0YMC1_APHCR</name>
<sequence length="269" mass="31595">TIEHQKINYEDIIMKKNGQFETVFGQLKAEIGLLNSKVNSLNEFKKQRSQLTDKFLKQEEELSKLKEENDNLLYETEKKLIIAKEHMKCQNEAKLLQLSTTIQNNLQKLMTSTFQRTLQENVVIKTELNKCSDSWFKMDKKYTLLKSDNLDLKIENKMYMKENSRLNKIIIAQKQIMDAIKAKKIGLSLQIKDLSTKNERNQRIAYKASRINTMMTQLKHKLKKKNKKLRILTNNLVAMKAEIETLCLHIYKMDSMLVTTTKSMENVLK</sequence>
<keyword evidence="4 7" id="KW-0175">Coiled coil</keyword>
<dbReference type="OrthoDB" id="166611at2759"/>
<proteinExistence type="inferred from homology"/>
<evidence type="ECO:0000256" key="3">
    <source>
        <dbReference type="ARBA" id="ARBA00014087"/>
    </source>
</evidence>
<evidence type="ECO:0000256" key="4">
    <source>
        <dbReference type="ARBA" id="ARBA00023054"/>
    </source>
</evidence>
<feature type="coiled-coil region" evidence="7">
    <location>
        <begin position="215"/>
        <end position="242"/>
    </location>
</feature>
<evidence type="ECO:0000313" key="8">
    <source>
        <dbReference type="EMBL" id="KAF0758615.1"/>
    </source>
</evidence>
<dbReference type="GO" id="GO:0008017">
    <property type="term" value="F:microtubule binding"/>
    <property type="evidence" value="ECO:0007669"/>
    <property type="project" value="TreeGrafter"/>
</dbReference>
<dbReference type="Proteomes" id="UP000478052">
    <property type="component" value="Unassembled WGS sequence"/>
</dbReference>
<dbReference type="GO" id="GO:0036064">
    <property type="term" value="C:ciliary basal body"/>
    <property type="evidence" value="ECO:0007669"/>
    <property type="project" value="TreeGrafter"/>
</dbReference>
<comment type="similarity">
    <text evidence="2">Belongs to the CFAP157 family.</text>
</comment>
<dbReference type="EMBL" id="VUJU01003252">
    <property type="protein sequence ID" value="KAF0758615.1"/>
    <property type="molecule type" value="Genomic_DNA"/>
</dbReference>
<reference evidence="8 9" key="1">
    <citation type="submission" date="2019-08" db="EMBL/GenBank/DDBJ databases">
        <title>Whole genome of Aphis craccivora.</title>
        <authorList>
            <person name="Voronova N.V."/>
            <person name="Shulinski R.S."/>
            <person name="Bandarenka Y.V."/>
            <person name="Zhorov D.G."/>
            <person name="Warner D."/>
        </authorList>
    </citation>
    <scope>NUCLEOTIDE SEQUENCE [LARGE SCALE GENOMIC DNA]</scope>
    <source>
        <strain evidence="8">180601</strain>
        <tissue evidence="8">Whole Body</tissue>
    </source>
</reference>
<dbReference type="AlphaFoldDB" id="A0A6G0YMC1"/>
<dbReference type="InterPro" id="IPR038844">
    <property type="entry name" value="CFAP157"/>
</dbReference>
<dbReference type="PANTHER" id="PTHR31954:SF1">
    <property type="entry name" value="CILIA- AND FLAGELLA-ASSOCIATED PROTEIN 157"/>
    <property type="match status" value="1"/>
</dbReference>
<feature type="coiled-coil region" evidence="7">
    <location>
        <begin position="41"/>
        <end position="75"/>
    </location>
</feature>
<feature type="non-terminal residue" evidence="8">
    <location>
        <position position="1"/>
    </location>
</feature>
<evidence type="ECO:0000313" key="9">
    <source>
        <dbReference type="Proteomes" id="UP000478052"/>
    </source>
</evidence>
<organism evidence="8 9">
    <name type="scientific">Aphis craccivora</name>
    <name type="common">Cowpea aphid</name>
    <dbReference type="NCBI Taxonomy" id="307492"/>
    <lineage>
        <taxon>Eukaryota</taxon>
        <taxon>Metazoa</taxon>
        <taxon>Ecdysozoa</taxon>
        <taxon>Arthropoda</taxon>
        <taxon>Hexapoda</taxon>
        <taxon>Insecta</taxon>
        <taxon>Pterygota</taxon>
        <taxon>Neoptera</taxon>
        <taxon>Paraneoptera</taxon>
        <taxon>Hemiptera</taxon>
        <taxon>Sternorrhyncha</taxon>
        <taxon>Aphidomorpha</taxon>
        <taxon>Aphidoidea</taxon>
        <taxon>Aphididae</taxon>
        <taxon>Aphidini</taxon>
        <taxon>Aphis</taxon>
        <taxon>Aphis</taxon>
    </lineage>
</organism>
<keyword evidence="9" id="KW-1185">Reference proteome</keyword>
<evidence type="ECO:0000256" key="7">
    <source>
        <dbReference type="SAM" id="Coils"/>
    </source>
</evidence>
<accession>A0A6G0YMC1</accession>
<evidence type="ECO:0000256" key="1">
    <source>
        <dbReference type="ARBA" id="ARBA00004138"/>
    </source>
</evidence>
<evidence type="ECO:0000256" key="2">
    <source>
        <dbReference type="ARBA" id="ARBA00010841"/>
    </source>
</evidence>
<keyword evidence="8" id="KW-0282">Flagellum</keyword>
<keyword evidence="5" id="KW-0969">Cilium</keyword>
<comment type="caution">
    <text evidence="8">The sequence shown here is derived from an EMBL/GenBank/DDBJ whole genome shotgun (WGS) entry which is preliminary data.</text>
</comment>
<protein>
    <recommendedName>
        <fullName evidence="3">Cilia- and flagella-associated protein 157</fullName>
    </recommendedName>
</protein>
<evidence type="ECO:0000256" key="5">
    <source>
        <dbReference type="ARBA" id="ARBA00023069"/>
    </source>
</evidence>
<feature type="non-terminal residue" evidence="8">
    <location>
        <position position="269"/>
    </location>
</feature>
<comment type="subcellular location">
    <subcellularLocation>
        <location evidence="1">Cell projection</location>
        <location evidence="1">Cilium</location>
    </subcellularLocation>
</comment>
<dbReference type="PANTHER" id="PTHR31954">
    <property type="entry name" value="CILIA- AND FLAGELLA-ASSOCIATED PROTEIN 157"/>
    <property type="match status" value="1"/>
</dbReference>
<gene>
    <name evidence="8" type="ORF">FWK35_00023495</name>
</gene>
<evidence type="ECO:0000256" key="6">
    <source>
        <dbReference type="ARBA" id="ARBA00023273"/>
    </source>
</evidence>
<keyword evidence="6" id="KW-0966">Cell projection</keyword>